<evidence type="ECO:0000313" key="8">
    <source>
        <dbReference type="EMBL" id="GIN61195.1"/>
    </source>
</evidence>
<keyword evidence="3" id="KW-0804">Transcription</keyword>
<dbReference type="OrthoDB" id="9791752at2"/>
<dbReference type="InterPro" id="IPR050707">
    <property type="entry name" value="HTH_MetabolicPath_Reg"/>
</dbReference>
<dbReference type="Pfam" id="PF01614">
    <property type="entry name" value="IclR_C"/>
    <property type="match status" value="1"/>
</dbReference>
<dbReference type="PROSITE" id="PS51078">
    <property type="entry name" value="ICLR_ED"/>
    <property type="match status" value="1"/>
</dbReference>
<evidence type="ECO:0000313" key="9">
    <source>
        <dbReference type="Proteomes" id="UP000682111"/>
    </source>
</evidence>
<keyword evidence="1" id="KW-0805">Transcription regulation</keyword>
<dbReference type="EMBL" id="BORC01000002">
    <property type="protein sequence ID" value="GIN61195.1"/>
    <property type="molecule type" value="Genomic_DNA"/>
</dbReference>
<dbReference type="RefSeq" id="WP_095311045.1">
    <property type="nucleotide sequence ID" value="NZ_BORC01000002.1"/>
</dbReference>
<evidence type="ECO:0000256" key="4">
    <source>
        <dbReference type="ARBA" id="ARBA00058938"/>
    </source>
</evidence>
<dbReference type="PANTHER" id="PTHR30136:SF24">
    <property type="entry name" value="HTH-TYPE TRANSCRIPTIONAL REPRESSOR ALLR"/>
    <property type="match status" value="1"/>
</dbReference>
<gene>
    <name evidence="8" type="ORF">J27TS8_11880</name>
</gene>
<sequence>MTSKTVSKALSVLNSFTSENPSWGLRELARHLDMNHTVVYRLLSTLEEEGYVFHNPDTQKYELGIKLIELSNVVEEHLKFAELIEPIMKKIALQTGESVVFTILDNEEGVFLKIVESEQQVRFAESVGKRSPLYIGASHKVILAYLPEEIQNRIIDDGLSNNAQHIESKEAFFEVLEKIKHQGWYYTAGETFNDVAAISIPLFDHKKNILGSISVAGPKYRVTIEETDRMLISLQENYQSLSSVLRKSFFPSRRKFLMNTLS</sequence>
<evidence type="ECO:0000256" key="2">
    <source>
        <dbReference type="ARBA" id="ARBA00023125"/>
    </source>
</evidence>
<keyword evidence="9" id="KW-1185">Reference proteome</keyword>
<dbReference type="GO" id="GO:0003700">
    <property type="term" value="F:DNA-binding transcription factor activity"/>
    <property type="evidence" value="ECO:0007669"/>
    <property type="project" value="TreeGrafter"/>
</dbReference>
<dbReference type="PANTHER" id="PTHR30136">
    <property type="entry name" value="HELIX-TURN-HELIX TRANSCRIPTIONAL REGULATOR, ICLR FAMILY"/>
    <property type="match status" value="1"/>
</dbReference>
<dbReference type="GO" id="GO:0045892">
    <property type="term" value="P:negative regulation of DNA-templated transcription"/>
    <property type="evidence" value="ECO:0007669"/>
    <property type="project" value="TreeGrafter"/>
</dbReference>
<feature type="domain" description="IclR-ED" evidence="7">
    <location>
        <begin position="66"/>
        <end position="247"/>
    </location>
</feature>
<protein>
    <recommendedName>
        <fullName evidence="5">Glycerol operon regulatory protein</fullName>
    </recommendedName>
</protein>
<dbReference type="AlphaFoldDB" id="A0A919WFY8"/>
<dbReference type="SMART" id="SM00346">
    <property type="entry name" value="HTH_ICLR"/>
    <property type="match status" value="1"/>
</dbReference>
<reference evidence="8" key="1">
    <citation type="submission" date="2021-03" db="EMBL/GenBank/DDBJ databases">
        <title>Antimicrobial resistance genes in bacteria isolated from Japanese honey, and their potential for conferring macrolide and lincosamide resistance in the American foulbrood pathogen Paenibacillus larvae.</title>
        <authorList>
            <person name="Okamoto M."/>
            <person name="Kumagai M."/>
            <person name="Kanamori H."/>
            <person name="Takamatsu D."/>
        </authorList>
    </citation>
    <scope>NUCLEOTIDE SEQUENCE</scope>
    <source>
        <strain evidence="8">J27TS8</strain>
    </source>
</reference>
<dbReference type="Gene3D" id="3.30.450.40">
    <property type="match status" value="1"/>
</dbReference>
<comment type="function">
    <text evidence="4">May be an activator protein for the gylABX operon.</text>
</comment>
<accession>A0A919WFY8</accession>
<evidence type="ECO:0000259" key="7">
    <source>
        <dbReference type="PROSITE" id="PS51078"/>
    </source>
</evidence>
<dbReference type="GO" id="GO:0003677">
    <property type="term" value="F:DNA binding"/>
    <property type="evidence" value="ECO:0007669"/>
    <property type="project" value="UniProtKB-KW"/>
</dbReference>
<dbReference type="InterPro" id="IPR029016">
    <property type="entry name" value="GAF-like_dom_sf"/>
</dbReference>
<organism evidence="8 9">
    <name type="scientific">Robertmurraya siralis</name>
    <dbReference type="NCBI Taxonomy" id="77777"/>
    <lineage>
        <taxon>Bacteria</taxon>
        <taxon>Bacillati</taxon>
        <taxon>Bacillota</taxon>
        <taxon>Bacilli</taxon>
        <taxon>Bacillales</taxon>
        <taxon>Bacillaceae</taxon>
        <taxon>Robertmurraya</taxon>
    </lineage>
</organism>
<dbReference type="InterPro" id="IPR005471">
    <property type="entry name" value="Tscrpt_reg_IclR_N"/>
</dbReference>
<dbReference type="Proteomes" id="UP000682111">
    <property type="component" value="Unassembled WGS sequence"/>
</dbReference>
<dbReference type="Pfam" id="PF09339">
    <property type="entry name" value="HTH_IclR"/>
    <property type="match status" value="1"/>
</dbReference>
<dbReference type="FunFam" id="1.10.10.10:FF:000056">
    <property type="entry name" value="IclR family transcriptional regulator"/>
    <property type="match status" value="1"/>
</dbReference>
<comment type="caution">
    <text evidence="8">The sequence shown here is derived from an EMBL/GenBank/DDBJ whole genome shotgun (WGS) entry which is preliminary data.</text>
</comment>
<evidence type="ECO:0000259" key="6">
    <source>
        <dbReference type="PROSITE" id="PS51077"/>
    </source>
</evidence>
<dbReference type="InterPro" id="IPR036390">
    <property type="entry name" value="WH_DNA-bd_sf"/>
</dbReference>
<name>A0A919WFY8_9BACI</name>
<dbReference type="SUPFAM" id="SSF46785">
    <property type="entry name" value="Winged helix' DNA-binding domain"/>
    <property type="match status" value="1"/>
</dbReference>
<dbReference type="SUPFAM" id="SSF55781">
    <property type="entry name" value="GAF domain-like"/>
    <property type="match status" value="1"/>
</dbReference>
<dbReference type="PROSITE" id="PS51077">
    <property type="entry name" value="HTH_ICLR"/>
    <property type="match status" value="1"/>
</dbReference>
<keyword evidence="2" id="KW-0238">DNA-binding</keyword>
<evidence type="ECO:0000256" key="3">
    <source>
        <dbReference type="ARBA" id="ARBA00023163"/>
    </source>
</evidence>
<proteinExistence type="predicted"/>
<evidence type="ECO:0000256" key="1">
    <source>
        <dbReference type="ARBA" id="ARBA00023015"/>
    </source>
</evidence>
<dbReference type="InterPro" id="IPR014757">
    <property type="entry name" value="Tscrpt_reg_IclR_C"/>
</dbReference>
<feature type="domain" description="HTH iclR-type" evidence="6">
    <location>
        <begin position="3"/>
        <end position="65"/>
    </location>
</feature>
<dbReference type="InterPro" id="IPR036388">
    <property type="entry name" value="WH-like_DNA-bd_sf"/>
</dbReference>
<dbReference type="Gene3D" id="1.10.10.10">
    <property type="entry name" value="Winged helix-like DNA-binding domain superfamily/Winged helix DNA-binding domain"/>
    <property type="match status" value="1"/>
</dbReference>
<evidence type="ECO:0000256" key="5">
    <source>
        <dbReference type="ARBA" id="ARBA00070406"/>
    </source>
</evidence>